<dbReference type="GO" id="GO:0070967">
    <property type="term" value="F:coenzyme F420 binding"/>
    <property type="evidence" value="ECO:0007669"/>
    <property type="project" value="TreeGrafter"/>
</dbReference>
<comment type="catalytic activity">
    <reaction evidence="2">
        <text>oxidized coenzyme F420-(gamma-L-Glu)(n) + a quinol + H(+) = reduced coenzyme F420-(gamma-L-Glu)(n) + a quinone</text>
        <dbReference type="Rhea" id="RHEA:39663"/>
        <dbReference type="Rhea" id="RHEA-COMP:12939"/>
        <dbReference type="Rhea" id="RHEA-COMP:14378"/>
        <dbReference type="ChEBI" id="CHEBI:15378"/>
        <dbReference type="ChEBI" id="CHEBI:24646"/>
        <dbReference type="ChEBI" id="CHEBI:132124"/>
        <dbReference type="ChEBI" id="CHEBI:133980"/>
        <dbReference type="ChEBI" id="CHEBI:139511"/>
    </reaction>
</comment>
<dbReference type="PANTHER" id="PTHR39428">
    <property type="entry name" value="F420H(2)-DEPENDENT QUINONE REDUCTASE RV1261C"/>
    <property type="match status" value="1"/>
</dbReference>
<comment type="similarity">
    <text evidence="1">Belongs to the F420H(2)-dependent quinone reductase family.</text>
</comment>
<dbReference type="Pfam" id="PF04075">
    <property type="entry name" value="F420H2_quin_red"/>
    <property type="match status" value="1"/>
</dbReference>
<dbReference type="SUPFAM" id="SSF54909">
    <property type="entry name" value="Dimeric alpha+beta barrel"/>
    <property type="match status" value="1"/>
</dbReference>
<dbReference type="NCBIfam" id="TIGR00026">
    <property type="entry name" value="hi_GC_TIGR00026"/>
    <property type="match status" value="1"/>
</dbReference>
<dbReference type="Proteomes" id="UP000614047">
    <property type="component" value="Unassembled WGS sequence"/>
</dbReference>
<dbReference type="InterPro" id="IPR004378">
    <property type="entry name" value="F420H2_quin_Rdtase"/>
</dbReference>
<dbReference type="GO" id="GO:0016491">
    <property type="term" value="F:oxidoreductase activity"/>
    <property type="evidence" value="ECO:0007669"/>
    <property type="project" value="InterPro"/>
</dbReference>
<organism evidence="3 4">
    <name type="scientific">Actinomadura viridis</name>
    <dbReference type="NCBI Taxonomy" id="58110"/>
    <lineage>
        <taxon>Bacteria</taxon>
        <taxon>Bacillati</taxon>
        <taxon>Actinomycetota</taxon>
        <taxon>Actinomycetes</taxon>
        <taxon>Streptosporangiales</taxon>
        <taxon>Thermomonosporaceae</taxon>
        <taxon>Actinomadura</taxon>
    </lineage>
</organism>
<keyword evidence="4" id="KW-1185">Reference proteome</keyword>
<name>A0A931DLW0_9ACTN</name>
<gene>
    <name evidence="3" type="ORF">IW256_007727</name>
</gene>
<dbReference type="EMBL" id="JADOUA010000001">
    <property type="protein sequence ID" value="MBG6093614.1"/>
    <property type="molecule type" value="Genomic_DNA"/>
</dbReference>
<accession>A0A931DLW0</accession>
<reference evidence="3" key="1">
    <citation type="submission" date="2020-11" db="EMBL/GenBank/DDBJ databases">
        <title>Sequencing the genomes of 1000 actinobacteria strains.</title>
        <authorList>
            <person name="Klenk H.-P."/>
        </authorList>
    </citation>
    <scope>NUCLEOTIDE SEQUENCE</scope>
    <source>
        <strain evidence="3">DSM 43175</strain>
    </source>
</reference>
<evidence type="ECO:0000256" key="2">
    <source>
        <dbReference type="ARBA" id="ARBA00049106"/>
    </source>
</evidence>
<evidence type="ECO:0000313" key="4">
    <source>
        <dbReference type="Proteomes" id="UP000614047"/>
    </source>
</evidence>
<evidence type="ECO:0000313" key="3">
    <source>
        <dbReference type="EMBL" id="MBG6093614.1"/>
    </source>
</evidence>
<dbReference type="GO" id="GO:0005886">
    <property type="term" value="C:plasma membrane"/>
    <property type="evidence" value="ECO:0007669"/>
    <property type="project" value="TreeGrafter"/>
</dbReference>
<proteinExistence type="inferred from homology"/>
<sequence length="372" mass="40484">MAPDTRDTWPDLTRTDAGGVLVSERTADGTEARALADDTIAALERLPWPPGLLSFTVFAGTGGGAVLTYSQWADGAADPAFVAEVTGAEPIAYRLYRGSARDGDPPAPGCLVVVRVEFDGPDEERQRRWIDTVFGALASETALHPGGISGHFHTSADGTRVLNYAEWTGEDAHRDALERSGQGTVGASPEWRKVTEFPGVKASGVTRYHLVRGLSRREEPLDSPTDWVAEHIRAYVETDGREGHLYQGWPTLLLTTRGRRTGRARRTALVYGRDGDRYLLVGSNAGSEHHPAWYLNLTEHAEVGVQVGADRFTALARTATAEEKARLWPRMTSIFPLYDDYRARTERDIPLVIVEPVEAPGGSGGRTDPPGT</sequence>
<dbReference type="InterPro" id="IPR011008">
    <property type="entry name" value="Dimeric_a/b-barrel"/>
</dbReference>
<dbReference type="AlphaFoldDB" id="A0A931DLW0"/>
<dbReference type="Gene3D" id="2.30.110.10">
    <property type="entry name" value="Electron Transport, Fmn-binding Protein, Chain A"/>
    <property type="match status" value="1"/>
</dbReference>
<dbReference type="InterPro" id="IPR012349">
    <property type="entry name" value="Split_barrel_FMN-bd"/>
</dbReference>
<comment type="caution">
    <text evidence="3">The sequence shown here is derived from an EMBL/GenBank/DDBJ whole genome shotgun (WGS) entry which is preliminary data.</text>
</comment>
<evidence type="ECO:0000256" key="1">
    <source>
        <dbReference type="ARBA" id="ARBA00008710"/>
    </source>
</evidence>
<protein>
    <submittedName>
        <fullName evidence="3">Deazaflavin-dependent oxidoreductase (Nitroreductase family)</fullName>
    </submittedName>
</protein>
<dbReference type="RefSeq" id="WP_197015655.1">
    <property type="nucleotide sequence ID" value="NZ_BAABES010000003.1"/>
</dbReference>
<dbReference type="Gene3D" id="3.30.70.100">
    <property type="match status" value="2"/>
</dbReference>
<dbReference type="PANTHER" id="PTHR39428:SF1">
    <property type="entry name" value="F420H(2)-DEPENDENT QUINONE REDUCTASE RV1261C"/>
    <property type="match status" value="1"/>
</dbReference>